<comment type="caution">
    <text evidence="2">The sequence shown here is derived from an EMBL/GenBank/DDBJ whole genome shotgun (WGS) entry which is preliminary data.</text>
</comment>
<dbReference type="InterPro" id="IPR021215">
    <property type="entry name" value="DUF2752"/>
</dbReference>
<keyword evidence="3" id="KW-1185">Reference proteome</keyword>
<dbReference type="EMBL" id="JANUCP010000004">
    <property type="protein sequence ID" value="MCS3920086.1"/>
    <property type="molecule type" value="Genomic_DNA"/>
</dbReference>
<name>A0ABT2EQ66_9BACT</name>
<gene>
    <name evidence="2" type="ORF">M2350_002503</name>
</gene>
<feature type="transmembrane region" description="Helical" evidence="1">
    <location>
        <begin position="26"/>
        <end position="45"/>
    </location>
</feature>
<dbReference type="Proteomes" id="UP001204798">
    <property type="component" value="Unassembled WGS sequence"/>
</dbReference>
<keyword evidence="1" id="KW-0472">Membrane</keyword>
<dbReference type="Pfam" id="PF10825">
    <property type="entry name" value="DUF2752"/>
    <property type="match status" value="1"/>
</dbReference>
<evidence type="ECO:0000313" key="3">
    <source>
        <dbReference type="Proteomes" id="UP001204798"/>
    </source>
</evidence>
<evidence type="ECO:0008006" key="4">
    <source>
        <dbReference type="Google" id="ProtNLM"/>
    </source>
</evidence>
<organism evidence="2 3">
    <name type="scientific">Candidatus Fervidibacter sacchari</name>
    <dbReference type="NCBI Taxonomy" id="1448929"/>
    <lineage>
        <taxon>Bacteria</taxon>
        <taxon>Candidatus Fervidibacterota</taxon>
        <taxon>Candidatus Fervidibacter</taxon>
    </lineage>
</organism>
<feature type="transmembrane region" description="Helical" evidence="1">
    <location>
        <begin position="91"/>
        <end position="112"/>
    </location>
</feature>
<proteinExistence type="predicted"/>
<accession>A0ABT2EQ66</accession>
<sequence>MSAQFDLTDSQNLSAKKRTGKTSWKVGRILYLALVFVGTVIAYFLPSLPYQPPLCLFKLMTGYPCAGCGMTRAFEAAAHGRFKEAFEWHPIGLMLFVAAWLGAAIVVYELLMNKPFDWDKWLQRWGIFIAWSLFIALLALWLLRLSYYRFGQWLPLPLKVPL</sequence>
<keyword evidence="1" id="KW-0812">Transmembrane</keyword>
<keyword evidence="1" id="KW-1133">Transmembrane helix</keyword>
<dbReference type="RefSeq" id="WP_259097554.1">
    <property type="nucleotide sequence ID" value="NZ_CP130454.1"/>
</dbReference>
<evidence type="ECO:0000256" key="1">
    <source>
        <dbReference type="SAM" id="Phobius"/>
    </source>
</evidence>
<evidence type="ECO:0000313" key="2">
    <source>
        <dbReference type="EMBL" id="MCS3920086.1"/>
    </source>
</evidence>
<reference evidence="2 3" key="1">
    <citation type="submission" date="2022-08" db="EMBL/GenBank/DDBJ databases">
        <title>Bacterial and archaeal communities from various locations to study Microbial Dark Matter (Phase II).</title>
        <authorList>
            <person name="Stepanauskas R."/>
        </authorList>
    </citation>
    <scope>NUCLEOTIDE SEQUENCE [LARGE SCALE GENOMIC DNA]</scope>
    <source>
        <strain evidence="2 3">PD1</strain>
    </source>
</reference>
<protein>
    <recommendedName>
        <fullName evidence="4">DUF2752 domain-containing protein</fullName>
    </recommendedName>
</protein>
<feature type="transmembrane region" description="Helical" evidence="1">
    <location>
        <begin position="124"/>
        <end position="143"/>
    </location>
</feature>